<protein>
    <recommendedName>
        <fullName evidence="11">Serine/threonine-protein phosphatase</fullName>
        <ecNumber evidence="11">3.1.3.16</ecNumber>
    </recommendedName>
</protein>
<dbReference type="SMART" id="SM00156">
    <property type="entry name" value="PP2Ac"/>
    <property type="match status" value="1"/>
</dbReference>
<dbReference type="GeneID" id="14495695"/>
<dbReference type="EMBL" id="HE806319">
    <property type="protein sequence ID" value="CCH60659.1"/>
    <property type="molecule type" value="Genomic_DNA"/>
</dbReference>
<evidence type="ECO:0000256" key="2">
    <source>
        <dbReference type="ARBA" id="ARBA00022707"/>
    </source>
</evidence>
<evidence type="ECO:0000256" key="9">
    <source>
        <dbReference type="ARBA" id="ARBA00048336"/>
    </source>
</evidence>
<evidence type="ECO:0000256" key="8">
    <source>
        <dbReference type="ARBA" id="ARBA00047761"/>
    </source>
</evidence>
<dbReference type="InterPro" id="IPR006186">
    <property type="entry name" value="Ser/Thr-sp_prot-phosphatase"/>
</dbReference>
<keyword evidence="2" id="KW-0449">Lipoprotein</keyword>
<comment type="cofactor">
    <cofactor evidence="1">
        <name>Mn(2+)</name>
        <dbReference type="ChEBI" id="CHEBI:29035"/>
    </cofactor>
</comment>
<evidence type="ECO:0000256" key="11">
    <source>
        <dbReference type="RuleBase" id="RU004273"/>
    </source>
</evidence>
<dbReference type="GO" id="GO:0005737">
    <property type="term" value="C:cytoplasm"/>
    <property type="evidence" value="ECO:0007669"/>
    <property type="project" value="TreeGrafter"/>
</dbReference>
<keyword evidence="4 11" id="KW-0378">Hydrolase</keyword>
<evidence type="ECO:0000256" key="3">
    <source>
        <dbReference type="ARBA" id="ARBA00022723"/>
    </source>
</evidence>
<dbReference type="AlphaFoldDB" id="I2H2Q7"/>
<keyword evidence="15" id="KW-1185">Reference proteome</keyword>
<dbReference type="InterPro" id="IPR029052">
    <property type="entry name" value="Metallo-depent_PP-like"/>
</dbReference>
<keyword evidence="6" id="KW-0464">Manganese</keyword>
<evidence type="ECO:0000256" key="5">
    <source>
        <dbReference type="ARBA" id="ARBA00022912"/>
    </source>
</evidence>
<feature type="domain" description="Serine/threonine specific protein phosphatases" evidence="13">
    <location>
        <begin position="436"/>
        <end position="441"/>
    </location>
</feature>
<evidence type="ECO:0000256" key="10">
    <source>
        <dbReference type="ARBA" id="ARBA00053877"/>
    </source>
</evidence>
<dbReference type="RefSeq" id="XP_004180178.1">
    <property type="nucleotide sequence ID" value="XM_004180130.1"/>
</dbReference>
<dbReference type="PRINTS" id="PR00114">
    <property type="entry name" value="STPHPHTASE"/>
</dbReference>
<comment type="function">
    <text evidence="10">Essential for the maintenance of cell size and integrity in response to osmotic stress.</text>
</comment>
<dbReference type="Gene3D" id="3.60.21.10">
    <property type="match status" value="1"/>
</dbReference>
<dbReference type="GO" id="GO:0004722">
    <property type="term" value="F:protein serine/threonine phosphatase activity"/>
    <property type="evidence" value="ECO:0007669"/>
    <property type="project" value="UniProtKB-EC"/>
</dbReference>
<evidence type="ECO:0000256" key="12">
    <source>
        <dbReference type="SAM" id="MobiDB-lite"/>
    </source>
</evidence>
<dbReference type="InterPro" id="IPR004843">
    <property type="entry name" value="Calcineurin-like_PHP"/>
</dbReference>
<evidence type="ECO:0000256" key="1">
    <source>
        <dbReference type="ARBA" id="ARBA00001936"/>
    </source>
</evidence>
<dbReference type="InParanoid" id="I2H2Q7"/>
<dbReference type="GO" id="GO:0046872">
    <property type="term" value="F:metal ion binding"/>
    <property type="evidence" value="ECO:0007669"/>
    <property type="project" value="UniProtKB-KW"/>
</dbReference>
<feature type="compositionally biased region" description="Basic residues" evidence="12">
    <location>
        <begin position="174"/>
        <end position="194"/>
    </location>
</feature>
<dbReference type="PANTHER" id="PTHR11668">
    <property type="entry name" value="SERINE/THREONINE PROTEIN PHOSPHATASE"/>
    <property type="match status" value="1"/>
</dbReference>
<feature type="compositionally biased region" description="Polar residues" evidence="12">
    <location>
        <begin position="288"/>
        <end position="308"/>
    </location>
</feature>
<dbReference type="Proteomes" id="UP000002866">
    <property type="component" value="Chromosome 4"/>
</dbReference>
<feature type="region of interest" description="Disordered" evidence="12">
    <location>
        <begin position="282"/>
        <end position="308"/>
    </location>
</feature>
<keyword evidence="2" id="KW-0519">Myristate</keyword>
<sequence>MGNSGSRPQHLPASATAPAASLTAARLAARAARPASEPSSSPPTPPIDGPASSDGSTDDSTLRAHLRSYRLGPATSRDRRRSSSADPAASYHSSVPLARQLRHHSLGQLVLPQGPRHKHRQGHAHSASLDATAAATTASASASVASSNATTSAPIRQPPILKKSHSSDTLPSSHHGHTTPRHLQAHGRANRGHVRSSSLTTERISPITSPHTSPHDSPHSSPPTSPLVSALSDSNPVSSTAQLNVLEPMISNTSAASGASSGVASSSSRISVEKKRQYLDHFPKNVSPDDSQMTSPVTTPLTSLNHPASSLVHSRKELSTLDVDSVIEKLLEVGYSGKKTKAFAIKNTEIIKICARVREIFLSQPALLELSPPVKIAGDIHGQFHDLLRLFHKCGFPPSSNYLFLGDYVDRGKQSLETILLLLCYKIKYPENFFLLRGNHECANVTKVYGFYDECKRRCSVKIWKVFVDTFNTLPLVSVVAKKIFCVHGGLSPVLNSLDEIKHVARPTDVPDFGLVNDLLWSDPTDSPNEWEDNERGVSFCYNSVSINKFLKRFNLDLVCRAHMVVEDGYEFFNNRTLVTVFSAPNYCGEFDNWGAVMSVDKNLLCSFELLDPLDNETLKRIMKRISNTNTTE</sequence>
<evidence type="ECO:0000256" key="6">
    <source>
        <dbReference type="ARBA" id="ARBA00023211"/>
    </source>
</evidence>
<comment type="similarity">
    <text evidence="7">Belongs to the PPP phosphatase family. PP-Z subfamily.</text>
</comment>
<reference evidence="14 15" key="1">
    <citation type="journal article" date="2011" name="Proc. Natl. Acad. Sci. U.S.A.">
        <title>Evolutionary erosion of yeast sex chromosomes by mating-type switching accidents.</title>
        <authorList>
            <person name="Gordon J.L."/>
            <person name="Armisen D."/>
            <person name="Proux-Wera E."/>
            <person name="Oheigeartaigh S.S."/>
            <person name="Byrne K.P."/>
            <person name="Wolfe K.H."/>
        </authorList>
    </citation>
    <scope>NUCLEOTIDE SEQUENCE [LARGE SCALE GENOMIC DNA]</scope>
    <source>
        <strain evidence="15">ATCC 34711 / CBS 6284 / DSM 70876 / NBRC 10599 / NRRL Y-10934 / UCD 77-7</strain>
    </source>
</reference>
<evidence type="ECO:0000259" key="13">
    <source>
        <dbReference type="PROSITE" id="PS00125"/>
    </source>
</evidence>
<dbReference type="EC" id="3.1.3.16" evidence="11"/>
<comment type="catalytic activity">
    <reaction evidence="8">
        <text>O-phospho-L-seryl-[protein] + H2O = L-seryl-[protein] + phosphate</text>
        <dbReference type="Rhea" id="RHEA:20629"/>
        <dbReference type="Rhea" id="RHEA-COMP:9863"/>
        <dbReference type="Rhea" id="RHEA-COMP:11604"/>
        <dbReference type="ChEBI" id="CHEBI:15377"/>
        <dbReference type="ChEBI" id="CHEBI:29999"/>
        <dbReference type="ChEBI" id="CHEBI:43474"/>
        <dbReference type="ChEBI" id="CHEBI:83421"/>
        <dbReference type="EC" id="3.1.3.16"/>
    </reaction>
</comment>
<dbReference type="GO" id="GO:0006883">
    <property type="term" value="P:intracellular sodium ion homeostasis"/>
    <property type="evidence" value="ECO:0007669"/>
    <property type="project" value="UniProtKB-ARBA"/>
</dbReference>
<keyword evidence="3" id="KW-0479">Metal-binding</keyword>
<evidence type="ECO:0000256" key="4">
    <source>
        <dbReference type="ARBA" id="ARBA00022801"/>
    </source>
</evidence>
<dbReference type="eggNOG" id="KOG0374">
    <property type="taxonomic scope" value="Eukaryota"/>
</dbReference>
<dbReference type="GO" id="GO:0005634">
    <property type="term" value="C:nucleus"/>
    <property type="evidence" value="ECO:0007669"/>
    <property type="project" value="TreeGrafter"/>
</dbReference>
<dbReference type="Pfam" id="PF16891">
    <property type="entry name" value="STPPase_N"/>
    <property type="match status" value="1"/>
</dbReference>
<feature type="region of interest" description="Disordered" evidence="12">
    <location>
        <begin position="1"/>
        <end position="94"/>
    </location>
</feature>
<dbReference type="FunFam" id="3.60.21.10:FF:000006">
    <property type="entry name" value="Serine/threonine-protein phosphatase"/>
    <property type="match status" value="1"/>
</dbReference>
<feature type="region of interest" description="Disordered" evidence="12">
    <location>
        <begin position="112"/>
        <end position="235"/>
    </location>
</feature>
<dbReference type="Pfam" id="PF00149">
    <property type="entry name" value="Metallophos"/>
    <property type="match status" value="1"/>
</dbReference>
<evidence type="ECO:0000313" key="15">
    <source>
        <dbReference type="Proteomes" id="UP000002866"/>
    </source>
</evidence>
<gene>
    <name evidence="14" type="primary">TBLA0D01510</name>
    <name evidence="14" type="ORF">TBLA_0D01510</name>
</gene>
<dbReference type="STRING" id="1071380.I2H2Q7"/>
<keyword evidence="5" id="KW-0904">Protein phosphatase</keyword>
<feature type="compositionally biased region" description="Low complexity" evidence="12">
    <location>
        <begin position="11"/>
        <end position="39"/>
    </location>
</feature>
<comment type="catalytic activity">
    <reaction evidence="9 11">
        <text>O-phospho-L-threonyl-[protein] + H2O = L-threonyl-[protein] + phosphate</text>
        <dbReference type="Rhea" id="RHEA:47004"/>
        <dbReference type="Rhea" id="RHEA-COMP:11060"/>
        <dbReference type="Rhea" id="RHEA-COMP:11605"/>
        <dbReference type="ChEBI" id="CHEBI:15377"/>
        <dbReference type="ChEBI" id="CHEBI:30013"/>
        <dbReference type="ChEBI" id="CHEBI:43474"/>
        <dbReference type="ChEBI" id="CHEBI:61977"/>
        <dbReference type="EC" id="3.1.3.16"/>
    </reaction>
</comment>
<name>I2H2Q7_HENB6</name>
<organism evidence="14 15">
    <name type="scientific">Henningerozyma blattae (strain ATCC 34711 / CBS 6284 / DSM 70876 / NBRC 10599 / NRRL Y-10934 / UCD 77-7)</name>
    <name type="common">Yeast</name>
    <name type="synonym">Tetrapisispora blattae</name>
    <dbReference type="NCBI Taxonomy" id="1071380"/>
    <lineage>
        <taxon>Eukaryota</taxon>
        <taxon>Fungi</taxon>
        <taxon>Dikarya</taxon>
        <taxon>Ascomycota</taxon>
        <taxon>Saccharomycotina</taxon>
        <taxon>Saccharomycetes</taxon>
        <taxon>Saccharomycetales</taxon>
        <taxon>Saccharomycetaceae</taxon>
        <taxon>Henningerozyma</taxon>
    </lineage>
</organism>
<proteinExistence type="inferred from homology"/>
<accession>I2H2Q7</accession>
<evidence type="ECO:0000256" key="7">
    <source>
        <dbReference type="ARBA" id="ARBA00029458"/>
    </source>
</evidence>
<feature type="compositionally biased region" description="Low complexity" evidence="12">
    <location>
        <begin position="124"/>
        <end position="153"/>
    </location>
</feature>
<dbReference type="KEGG" id="tbl:TBLA_0D01510"/>
<dbReference type="PROSITE" id="PS00125">
    <property type="entry name" value="SER_THR_PHOSPHATASE"/>
    <property type="match status" value="1"/>
</dbReference>
<dbReference type="InterPro" id="IPR050341">
    <property type="entry name" value="PP1_catalytic_subunit"/>
</dbReference>
<dbReference type="InterPro" id="IPR031675">
    <property type="entry name" value="STPPase_N"/>
</dbReference>
<dbReference type="OrthoDB" id="1930084at2759"/>
<dbReference type="HOGENOM" id="CLU_004962_3_0_1"/>
<dbReference type="PANTHER" id="PTHR11668:SF484">
    <property type="entry name" value="SERINE_THREONINE-PROTEIN PHOSPHATASE PP-Z1-RELATED"/>
    <property type="match status" value="1"/>
</dbReference>
<dbReference type="SUPFAM" id="SSF56300">
    <property type="entry name" value="Metallo-dependent phosphatases"/>
    <property type="match status" value="1"/>
</dbReference>
<evidence type="ECO:0000313" key="14">
    <source>
        <dbReference type="EMBL" id="CCH60659.1"/>
    </source>
</evidence>